<feature type="signal peptide" evidence="1">
    <location>
        <begin position="1"/>
        <end position="20"/>
    </location>
</feature>
<evidence type="ECO:0000256" key="1">
    <source>
        <dbReference type="SAM" id="SignalP"/>
    </source>
</evidence>
<dbReference type="EMBL" id="JACBZN010000001">
    <property type="protein sequence ID" value="NYI37442.1"/>
    <property type="molecule type" value="Genomic_DNA"/>
</dbReference>
<dbReference type="PROSITE" id="PS51257">
    <property type="entry name" value="PROKAR_LIPOPROTEIN"/>
    <property type="match status" value="1"/>
</dbReference>
<evidence type="ECO:0000313" key="4">
    <source>
        <dbReference type="Proteomes" id="UP000587211"/>
    </source>
</evidence>
<dbReference type="AlphaFoldDB" id="A0A8I0FTY1"/>
<dbReference type="EMBL" id="JACWMT010000001">
    <property type="protein sequence ID" value="MBD1268651.1"/>
    <property type="molecule type" value="Genomic_DNA"/>
</dbReference>
<feature type="chain" id="PRO_5038647022" evidence="1">
    <location>
        <begin position="21"/>
        <end position="192"/>
    </location>
</feature>
<reference evidence="3 4" key="1">
    <citation type="submission" date="2020-07" db="EMBL/GenBank/DDBJ databases">
        <title>Sequencing the genomes of 1000 actinobacteria strains.</title>
        <authorList>
            <person name="Klenk H.-P."/>
        </authorList>
    </citation>
    <scope>NUCLEOTIDE SEQUENCE [LARGE SCALE GENOMIC DNA]</scope>
    <source>
        <strain evidence="3 4">DSM 19087</strain>
    </source>
</reference>
<proteinExistence type="predicted"/>
<sequence>MTARRRGVLVLLVACLLAIAACSGGGDEKADGAEEAFLARYDLDGLSATEVIDRLDAMPVQERPEGLTASVRPDVVVLGDGRREVELPMPRDEVYVSVAPYRRDTHECHFHSLTTCVGELANTPLRVELTATDGEVVLSETRSTFDNGFVGLWVPRGIRGTLTVEHEGSRGTVPVSTQGDQDATCVTTLRLT</sequence>
<dbReference type="Proteomes" id="UP000659061">
    <property type="component" value="Unassembled WGS sequence"/>
</dbReference>
<keyword evidence="4" id="KW-1185">Reference proteome</keyword>
<organism evidence="2 5">
    <name type="scientific">Aeromicrobium tamlense</name>
    <dbReference type="NCBI Taxonomy" id="375541"/>
    <lineage>
        <taxon>Bacteria</taxon>
        <taxon>Bacillati</taxon>
        <taxon>Actinomycetota</taxon>
        <taxon>Actinomycetes</taxon>
        <taxon>Propionibacteriales</taxon>
        <taxon>Nocardioidaceae</taxon>
        <taxon>Aeromicrobium</taxon>
    </lineage>
</organism>
<dbReference type="Pfam" id="PF21172">
    <property type="entry name" value="CueP"/>
    <property type="match status" value="1"/>
</dbReference>
<dbReference type="Gene3D" id="2.60.40.3700">
    <property type="match status" value="1"/>
</dbReference>
<evidence type="ECO:0000313" key="2">
    <source>
        <dbReference type="EMBL" id="MBD1268651.1"/>
    </source>
</evidence>
<reference evidence="2" key="2">
    <citation type="submission" date="2020-09" db="EMBL/GenBank/DDBJ databases">
        <title>Novel species in genus Aeromicrobium.</title>
        <authorList>
            <person name="Zhang G."/>
        </authorList>
    </citation>
    <scope>NUCLEOTIDE SEQUENCE</scope>
    <source>
        <strain evidence="2">SSW1-57</strain>
    </source>
</reference>
<dbReference type="InterPro" id="IPR047808">
    <property type="entry name" value="CueP-like"/>
</dbReference>
<protein>
    <submittedName>
        <fullName evidence="2">CueP family metal-binding protein</fullName>
    </submittedName>
</protein>
<comment type="caution">
    <text evidence="2">The sequence shown here is derived from an EMBL/GenBank/DDBJ whole genome shotgun (WGS) entry which is preliminary data.</text>
</comment>
<dbReference type="Proteomes" id="UP000587211">
    <property type="component" value="Unassembled WGS sequence"/>
</dbReference>
<evidence type="ECO:0000313" key="5">
    <source>
        <dbReference type="Proteomes" id="UP000659061"/>
    </source>
</evidence>
<dbReference type="RefSeq" id="WP_179423921.1">
    <property type="nucleotide sequence ID" value="NZ_BAAAMP010000002.1"/>
</dbReference>
<evidence type="ECO:0000313" key="3">
    <source>
        <dbReference type="EMBL" id="NYI37442.1"/>
    </source>
</evidence>
<accession>A0A8I0FTY1</accession>
<keyword evidence="1" id="KW-0732">Signal</keyword>
<dbReference type="NCBIfam" id="NF038094">
    <property type="entry name" value="CueP_fam"/>
    <property type="match status" value="1"/>
</dbReference>
<gene>
    <name evidence="3" type="ORF">BJ975_000817</name>
    <name evidence="2" type="ORF">IDH50_00215</name>
</gene>
<name>A0A8I0FTY1_9ACTN</name>